<reference evidence="2" key="1">
    <citation type="journal article" date="2015" name="Genome Announc.">
        <title>Draft Genome Sequence of Anaerolineae Strain TC1, a Novel Isolate from a Methanogenic Wastewater Treatment System.</title>
        <authorList>
            <person name="Matsuura N."/>
            <person name="Tourlousse D.M."/>
            <person name="Sun L."/>
            <person name="Toyonaga M."/>
            <person name="Kuroda K."/>
            <person name="Ohashi A."/>
            <person name="Cruz R."/>
            <person name="Yamaguchi T."/>
            <person name="Sekiguchi Y."/>
        </authorList>
    </citation>
    <scope>NUCLEOTIDE SEQUENCE [LARGE SCALE GENOMIC DNA]</scope>
    <source>
        <strain evidence="2">TC1</strain>
    </source>
</reference>
<protein>
    <submittedName>
        <fullName evidence="2">Uncharacterized protein</fullName>
    </submittedName>
</protein>
<name>A0A0S7BW99_9CHLR</name>
<dbReference type="EMBL" id="DF968181">
    <property type="protein sequence ID" value="GAP41777.1"/>
    <property type="molecule type" value="Genomic_DNA"/>
</dbReference>
<keyword evidence="1" id="KW-1133">Transmembrane helix</keyword>
<proteinExistence type="predicted"/>
<dbReference type="STRING" id="1678840.ATC1_131773"/>
<evidence type="ECO:0000313" key="2">
    <source>
        <dbReference type="EMBL" id="GAP41777.1"/>
    </source>
</evidence>
<evidence type="ECO:0000256" key="1">
    <source>
        <dbReference type="SAM" id="Phobius"/>
    </source>
</evidence>
<organism evidence="2">
    <name type="scientific">Flexilinea flocculi</name>
    <dbReference type="NCBI Taxonomy" id="1678840"/>
    <lineage>
        <taxon>Bacteria</taxon>
        <taxon>Bacillati</taxon>
        <taxon>Chloroflexota</taxon>
        <taxon>Anaerolineae</taxon>
        <taxon>Anaerolineales</taxon>
        <taxon>Anaerolineaceae</taxon>
        <taxon>Flexilinea</taxon>
    </lineage>
</organism>
<keyword evidence="3" id="KW-1185">Reference proteome</keyword>
<dbReference type="AlphaFoldDB" id="A0A0S7BW99"/>
<evidence type="ECO:0000313" key="3">
    <source>
        <dbReference type="Proteomes" id="UP000053370"/>
    </source>
</evidence>
<gene>
    <name evidence="2" type="ORF">ATC1_131773</name>
</gene>
<dbReference type="RefSeq" id="WP_154664747.1">
    <property type="nucleotide sequence ID" value="NZ_DF968181.1"/>
</dbReference>
<keyword evidence="1" id="KW-0812">Transmembrane</keyword>
<sequence>MSAGWIFGFFLGVLGIISHFTYIRFASEYNYWLLVVGFFLVCVNARR</sequence>
<feature type="transmembrane region" description="Helical" evidence="1">
    <location>
        <begin position="5"/>
        <end position="23"/>
    </location>
</feature>
<keyword evidence="1" id="KW-0472">Membrane</keyword>
<dbReference type="Proteomes" id="UP000053370">
    <property type="component" value="Unassembled WGS sequence"/>
</dbReference>
<feature type="transmembrane region" description="Helical" evidence="1">
    <location>
        <begin position="29"/>
        <end position="45"/>
    </location>
</feature>
<accession>A0A0S7BW99</accession>